<evidence type="ECO:0000256" key="5">
    <source>
        <dbReference type="ARBA" id="ARBA00008276"/>
    </source>
</evidence>
<keyword evidence="10" id="KW-0479">Metal-binding</keyword>
<accession>A0A518KEW3</accession>
<keyword evidence="26" id="KW-1185">Reference proteome</keyword>
<feature type="domain" description="Mur ligase C-terminal" evidence="23">
    <location>
        <begin position="297"/>
        <end position="425"/>
    </location>
</feature>
<dbReference type="SUPFAM" id="SSF53244">
    <property type="entry name" value="MurD-like peptide ligases, peptide-binding domain"/>
    <property type="match status" value="1"/>
</dbReference>
<evidence type="ECO:0000256" key="8">
    <source>
        <dbReference type="ARBA" id="ARBA00019357"/>
    </source>
</evidence>
<name>A0A518KEW3_9BACT</name>
<evidence type="ECO:0000256" key="21">
    <source>
        <dbReference type="ARBA" id="ARBA00049161"/>
    </source>
</evidence>
<dbReference type="EC" id="6.3.2.17" evidence="7"/>
<dbReference type="Pfam" id="PF02875">
    <property type="entry name" value="Mur_ligase_C"/>
    <property type="match status" value="1"/>
</dbReference>
<dbReference type="Gene3D" id="3.90.190.20">
    <property type="entry name" value="Mur ligase, C-terminal domain"/>
    <property type="match status" value="1"/>
</dbReference>
<evidence type="ECO:0000256" key="13">
    <source>
        <dbReference type="ARBA" id="ARBA00022842"/>
    </source>
</evidence>
<dbReference type="PROSITE" id="PS01012">
    <property type="entry name" value="FOLYLPOLYGLU_SYNT_2"/>
    <property type="match status" value="1"/>
</dbReference>
<evidence type="ECO:0000256" key="2">
    <source>
        <dbReference type="ARBA" id="ARBA00002714"/>
    </source>
</evidence>
<keyword evidence="9 22" id="KW-0436">Ligase</keyword>
<comment type="similarity">
    <text evidence="5 22">Belongs to the folylpolyglutamate synthase family.</text>
</comment>
<comment type="catalytic activity">
    <reaction evidence="21">
        <text>7,8-dihydropteroate + L-glutamate + ATP = 7,8-dihydrofolate + ADP + phosphate + H(+)</text>
        <dbReference type="Rhea" id="RHEA:23584"/>
        <dbReference type="ChEBI" id="CHEBI:15378"/>
        <dbReference type="ChEBI" id="CHEBI:17839"/>
        <dbReference type="ChEBI" id="CHEBI:29985"/>
        <dbReference type="ChEBI" id="CHEBI:30616"/>
        <dbReference type="ChEBI" id="CHEBI:43474"/>
        <dbReference type="ChEBI" id="CHEBI:57451"/>
        <dbReference type="ChEBI" id="CHEBI:456216"/>
        <dbReference type="EC" id="6.3.2.12"/>
    </reaction>
</comment>
<evidence type="ECO:0000256" key="1">
    <source>
        <dbReference type="ARBA" id="ARBA00001946"/>
    </source>
</evidence>
<evidence type="ECO:0000313" key="26">
    <source>
        <dbReference type="Proteomes" id="UP000316426"/>
    </source>
</evidence>
<keyword evidence="11 22" id="KW-0547">Nucleotide-binding</keyword>
<evidence type="ECO:0000259" key="23">
    <source>
        <dbReference type="Pfam" id="PF02875"/>
    </source>
</evidence>
<keyword evidence="14" id="KW-0289">Folate biosynthesis</keyword>
<dbReference type="PANTHER" id="PTHR11136:SF0">
    <property type="entry name" value="DIHYDROFOLATE SYNTHETASE-RELATED"/>
    <property type="match status" value="1"/>
</dbReference>
<dbReference type="GO" id="GO:0008841">
    <property type="term" value="F:dihydrofolate synthase activity"/>
    <property type="evidence" value="ECO:0007669"/>
    <property type="project" value="UniProtKB-EC"/>
</dbReference>
<comment type="catalytic activity">
    <reaction evidence="19">
        <text>10-formyltetrahydrofolyl-(gamma-L-Glu)(n) + L-glutamate + ATP = 10-formyltetrahydrofolyl-(gamma-L-Glu)(n+1) + ADP + phosphate + H(+)</text>
        <dbReference type="Rhea" id="RHEA:51904"/>
        <dbReference type="Rhea" id="RHEA-COMP:13088"/>
        <dbReference type="Rhea" id="RHEA-COMP:14300"/>
        <dbReference type="ChEBI" id="CHEBI:15378"/>
        <dbReference type="ChEBI" id="CHEBI:29985"/>
        <dbReference type="ChEBI" id="CHEBI:30616"/>
        <dbReference type="ChEBI" id="CHEBI:43474"/>
        <dbReference type="ChEBI" id="CHEBI:134413"/>
        <dbReference type="ChEBI" id="CHEBI:456216"/>
        <dbReference type="EC" id="6.3.2.17"/>
    </reaction>
</comment>
<evidence type="ECO:0000313" key="25">
    <source>
        <dbReference type="EMBL" id="QDV76330.1"/>
    </source>
</evidence>
<feature type="domain" description="Mur ligase central" evidence="24">
    <location>
        <begin position="43"/>
        <end position="269"/>
    </location>
</feature>
<evidence type="ECO:0000256" key="22">
    <source>
        <dbReference type="PIRNR" id="PIRNR001563"/>
    </source>
</evidence>
<comment type="pathway">
    <text evidence="3">Cofactor biosynthesis; tetrahydrofolate biosynthesis; 7,8-dihydrofolate from 2-amino-4-hydroxy-6-hydroxymethyl-7,8-dihydropteridine diphosphate and 4-aminobenzoate: step 2/2.</text>
</comment>
<keyword evidence="12 22" id="KW-0067">ATP-binding</keyword>
<dbReference type="GO" id="GO:0005524">
    <property type="term" value="F:ATP binding"/>
    <property type="evidence" value="ECO:0007669"/>
    <property type="project" value="UniProtKB-KW"/>
</dbReference>
<evidence type="ECO:0000256" key="16">
    <source>
        <dbReference type="ARBA" id="ARBA00030592"/>
    </source>
</evidence>
<dbReference type="KEGG" id="bmei:Spa11_45600"/>
<comment type="catalytic activity">
    <reaction evidence="18">
        <text>(6S)-5,6,7,8-tetrahydrofolyl-(gamma-L-Glu)(n) + L-glutamate + ATP = (6S)-5,6,7,8-tetrahydrofolyl-(gamma-L-Glu)(n+1) + ADP + phosphate + H(+)</text>
        <dbReference type="Rhea" id="RHEA:10580"/>
        <dbReference type="Rhea" id="RHEA-COMP:14738"/>
        <dbReference type="Rhea" id="RHEA-COMP:14740"/>
        <dbReference type="ChEBI" id="CHEBI:15378"/>
        <dbReference type="ChEBI" id="CHEBI:29985"/>
        <dbReference type="ChEBI" id="CHEBI:30616"/>
        <dbReference type="ChEBI" id="CHEBI:43474"/>
        <dbReference type="ChEBI" id="CHEBI:141005"/>
        <dbReference type="ChEBI" id="CHEBI:456216"/>
        <dbReference type="EC" id="6.3.2.17"/>
    </reaction>
</comment>
<dbReference type="Proteomes" id="UP000316426">
    <property type="component" value="Chromosome"/>
</dbReference>
<evidence type="ECO:0000256" key="18">
    <source>
        <dbReference type="ARBA" id="ARBA00047493"/>
    </source>
</evidence>
<protein>
    <recommendedName>
        <fullName evidence="8">Dihydrofolate synthase/folylpolyglutamate synthase</fullName>
        <ecNumber evidence="6">6.3.2.12</ecNumber>
        <ecNumber evidence="7">6.3.2.17</ecNumber>
    </recommendedName>
    <alternativeName>
        <fullName evidence="17">Folylpoly-gamma-glutamate synthetase-dihydrofolate synthetase</fullName>
    </alternativeName>
    <alternativeName>
        <fullName evidence="15">Folylpolyglutamate synthetase</fullName>
    </alternativeName>
    <alternativeName>
        <fullName evidence="16">Tetrahydrofolylpolyglutamate synthase</fullName>
    </alternativeName>
</protein>
<evidence type="ECO:0000256" key="3">
    <source>
        <dbReference type="ARBA" id="ARBA00004799"/>
    </source>
</evidence>
<dbReference type="GO" id="GO:0005737">
    <property type="term" value="C:cytoplasm"/>
    <property type="evidence" value="ECO:0007669"/>
    <property type="project" value="TreeGrafter"/>
</dbReference>
<comment type="function">
    <text evidence="2">Functions in two distinct reactions of the de novo folate biosynthetic pathway. Catalyzes the addition of a glutamate residue to dihydropteroate (7,8-dihydropteroate or H2Pte) to form dihydrofolate (7,8-dihydrofolate monoglutamate or H2Pte-Glu). Also catalyzes successive additions of L-glutamate to tetrahydrofolate or 10-formyltetrahydrofolate or 5,10-methylenetetrahydrofolate, leading to folylpolyglutamate derivatives.</text>
</comment>
<dbReference type="PIRSF" id="PIRSF001563">
    <property type="entry name" value="Folylpolyglu_synth"/>
    <property type="match status" value="1"/>
</dbReference>
<comment type="pathway">
    <text evidence="4">Cofactor biosynthesis; tetrahydrofolylpolyglutamate biosynthesis.</text>
</comment>
<dbReference type="AlphaFoldDB" id="A0A518KEW3"/>
<evidence type="ECO:0000256" key="14">
    <source>
        <dbReference type="ARBA" id="ARBA00022909"/>
    </source>
</evidence>
<dbReference type="InterPro" id="IPR036615">
    <property type="entry name" value="Mur_ligase_C_dom_sf"/>
</dbReference>
<reference evidence="25 26" key="1">
    <citation type="submission" date="2019-02" db="EMBL/GenBank/DDBJ databases">
        <title>Deep-cultivation of Planctomycetes and their phenomic and genomic characterization uncovers novel biology.</title>
        <authorList>
            <person name="Wiegand S."/>
            <person name="Jogler M."/>
            <person name="Boedeker C."/>
            <person name="Pinto D."/>
            <person name="Vollmers J."/>
            <person name="Rivas-Marin E."/>
            <person name="Kohn T."/>
            <person name="Peeters S.H."/>
            <person name="Heuer A."/>
            <person name="Rast P."/>
            <person name="Oberbeckmann S."/>
            <person name="Bunk B."/>
            <person name="Jeske O."/>
            <person name="Meyerdierks A."/>
            <person name="Storesund J.E."/>
            <person name="Kallscheuer N."/>
            <person name="Luecker S."/>
            <person name="Lage O.M."/>
            <person name="Pohl T."/>
            <person name="Merkel B.J."/>
            <person name="Hornburger P."/>
            <person name="Mueller R.-W."/>
            <person name="Bruemmer F."/>
            <person name="Labrenz M."/>
            <person name="Spormann A.M."/>
            <person name="Op den Camp H."/>
            <person name="Overmann J."/>
            <person name="Amann R."/>
            <person name="Jetten M.S.M."/>
            <person name="Mascher T."/>
            <person name="Medema M.H."/>
            <person name="Devos D.P."/>
            <person name="Kaster A.-K."/>
            <person name="Ovreas L."/>
            <person name="Rohde M."/>
            <person name="Galperin M.Y."/>
            <person name="Jogler C."/>
        </authorList>
    </citation>
    <scope>NUCLEOTIDE SEQUENCE [LARGE SCALE GENOMIC DNA]</scope>
    <source>
        <strain evidence="25 26">Spa11</strain>
    </source>
</reference>
<gene>
    <name evidence="25" type="ORF">Spa11_45600</name>
</gene>
<dbReference type="PANTHER" id="PTHR11136">
    <property type="entry name" value="FOLYLPOLYGLUTAMATE SYNTHASE-RELATED"/>
    <property type="match status" value="1"/>
</dbReference>
<dbReference type="EMBL" id="CP036349">
    <property type="protein sequence ID" value="QDV76330.1"/>
    <property type="molecule type" value="Genomic_DNA"/>
</dbReference>
<evidence type="ECO:0000259" key="24">
    <source>
        <dbReference type="Pfam" id="PF08245"/>
    </source>
</evidence>
<dbReference type="NCBIfam" id="TIGR01499">
    <property type="entry name" value="folC"/>
    <property type="match status" value="1"/>
</dbReference>
<dbReference type="GO" id="GO:0046872">
    <property type="term" value="F:metal ion binding"/>
    <property type="evidence" value="ECO:0007669"/>
    <property type="project" value="UniProtKB-KW"/>
</dbReference>
<evidence type="ECO:0000256" key="6">
    <source>
        <dbReference type="ARBA" id="ARBA00013023"/>
    </source>
</evidence>
<evidence type="ECO:0000256" key="10">
    <source>
        <dbReference type="ARBA" id="ARBA00022723"/>
    </source>
</evidence>
<dbReference type="InterPro" id="IPR001645">
    <property type="entry name" value="Folylpolyglutamate_synth"/>
</dbReference>
<evidence type="ECO:0000256" key="17">
    <source>
        <dbReference type="ARBA" id="ARBA00032510"/>
    </source>
</evidence>
<organism evidence="25 26">
    <name type="scientific">Botrimarina mediterranea</name>
    <dbReference type="NCBI Taxonomy" id="2528022"/>
    <lineage>
        <taxon>Bacteria</taxon>
        <taxon>Pseudomonadati</taxon>
        <taxon>Planctomycetota</taxon>
        <taxon>Planctomycetia</taxon>
        <taxon>Pirellulales</taxon>
        <taxon>Lacipirellulaceae</taxon>
        <taxon>Botrimarina</taxon>
    </lineage>
</organism>
<dbReference type="InterPro" id="IPR004101">
    <property type="entry name" value="Mur_ligase_C"/>
</dbReference>
<evidence type="ECO:0000256" key="11">
    <source>
        <dbReference type="ARBA" id="ARBA00022741"/>
    </source>
</evidence>
<dbReference type="InterPro" id="IPR036565">
    <property type="entry name" value="Mur-like_cat_sf"/>
</dbReference>
<evidence type="ECO:0000256" key="19">
    <source>
        <dbReference type="ARBA" id="ARBA00047808"/>
    </source>
</evidence>
<evidence type="ECO:0000256" key="7">
    <source>
        <dbReference type="ARBA" id="ARBA00013025"/>
    </source>
</evidence>
<sequence length="448" mass="47905">MGRVNYERAAVVPPAEEAFKLDRIRELLRRLGDPHTALRIVHVAGTKGKGSTSAMIAAACEAAGLRTGLYTSPHLEKLEERFTVGGQPCTAAELVALVERIRPIAEAMQCEPVGGPTFFDLTTAMALQHFADRRTDAVVLEVGLGGRLDSTNVVTPALSVITSISLEHTALLGATRDKIAYEKAGILKPGVPAVSGVADAEAGDVIEQISAERGCPFWRRGRDFDIETAENDWRFTRRCENGSSEVIEGVIPALPGRAQTENASVALAALGVLADQGWALPIDARRLGINTGRLPARMERIAGDPLVIIDGAHNDASARALAEALDELCRLERGGVAPREQRVLVVAISDDKDKAAIIEPLARRFGHFIATRFIENPRAAQPEKVAETARRLVVEGTTIELADTPQLAWDAAQRQAADVVVFAGSLLFAAEARRLVLAERGAPLSGPA</sequence>
<keyword evidence="13" id="KW-0460">Magnesium</keyword>
<dbReference type="GO" id="GO:0046656">
    <property type="term" value="P:folic acid biosynthetic process"/>
    <property type="evidence" value="ECO:0007669"/>
    <property type="project" value="UniProtKB-KW"/>
</dbReference>
<evidence type="ECO:0000256" key="12">
    <source>
        <dbReference type="ARBA" id="ARBA00022840"/>
    </source>
</evidence>
<evidence type="ECO:0000256" key="4">
    <source>
        <dbReference type="ARBA" id="ARBA00005150"/>
    </source>
</evidence>
<evidence type="ECO:0000256" key="15">
    <source>
        <dbReference type="ARBA" id="ARBA00030048"/>
    </source>
</evidence>
<dbReference type="InterPro" id="IPR018109">
    <property type="entry name" value="Folylpolyglutamate_synth_CS"/>
</dbReference>
<evidence type="ECO:0000256" key="9">
    <source>
        <dbReference type="ARBA" id="ARBA00022598"/>
    </source>
</evidence>
<dbReference type="SUPFAM" id="SSF53623">
    <property type="entry name" value="MurD-like peptide ligases, catalytic domain"/>
    <property type="match status" value="1"/>
</dbReference>
<dbReference type="InterPro" id="IPR013221">
    <property type="entry name" value="Mur_ligase_cen"/>
</dbReference>
<proteinExistence type="inferred from homology"/>
<dbReference type="FunFam" id="3.40.1190.10:FF:000011">
    <property type="entry name" value="Folylpolyglutamate synthase/dihydrofolate synthase"/>
    <property type="match status" value="1"/>
</dbReference>
<comment type="cofactor">
    <cofactor evidence="1">
        <name>Mg(2+)</name>
        <dbReference type="ChEBI" id="CHEBI:18420"/>
    </cofactor>
</comment>
<dbReference type="GO" id="GO:0004326">
    <property type="term" value="F:tetrahydrofolylpolyglutamate synthase activity"/>
    <property type="evidence" value="ECO:0007669"/>
    <property type="project" value="UniProtKB-EC"/>
</dbReference>
<evidence type="ECO:0000256" key="20">
    <source>
        <dbReference type="ARBA" id="ARBA00049035"/>
    </source>
</evidence>
<comment type="catalytic activity">
    <reaction evidence="20">
        <text>(6R)-5,10-methylenetetrahydrofolyl-(gamma-L-Glu)(n) + L-glutamate + ATP = (6R)-5,10-methylenetetrahydrofolyl-(gamma-L-Glu)(n+1) + ADP + phosphate + H(+)</text>
        <dbReference type="Rhea" id="RHEA:51912"/>
        <dbReference type="Rhea" id="RHEA-COMP:13257"/>
        <dbReference type="Rhea" id="RHEA-COMP:13258"/>
        <dbReference type="ChEBI" id="CHEBI:15378"/>
        <dbReference type="ChEBI" id="CHEBI:29985"/>
        <dbReference type="ChEBI" id="CHEBI:30616"/>
        <dbReference type="ChEBI" id="CHEBI:43474"/>
        <dbReference type="ChEBI" id="CHEBI:136572"/>
        <dbReference type="ChEBI" id="CHEBI:456216"/>
        <dbReference type="EC" id="6.3.2.17"/>
    </reaction>
</comment>
<dbReference type="Gene3D" id="3.40.1190.10">
    <property type="entry name" value="Mur-like, catalytic domain"/>
    <property type="match status" value="1"/>
</dbReference>
<dbReference type="EC" id="6.3.2.12" evidence="6"/>
<dbReference type="Pfam" id="PF08245">
    <property type="entry name" value="Mur_ligase_M"/>
    <property type="match status" value="1"/>
</dbReference>